<dbReference type="EMBL" id="BSDE01000001">
    <property type="protein sequence ID" value="GLH72407.1"/>
    <property type="molecule type" value="Genomic_DNA"/>
</dbReference>
<keyword evidence="6 11" id="KW-0812">Transmembrane</keyword>
<dbReference type="GO" id="GO:0016301">
    <property type="term" value="F:kinase activity"/>
    <property type="evidence" value="ECO:0007669"/>
    <property type="project" value="UniProtKB-KW"/>
</dbReference>
<dbReference type="Pfam" id="PF02518">
    <property type="entry name" value="HATPase_c"/>
    <property type="match status" value="1"/>
</dbReference>
<dbReference type="EC" id="2.7.13.3" evidence="3"/>
<dbReference type="PRINTS" id="PR00344">
    <property type="entry name" value="BCTRLSENSOR"/>
</dbReference>
<dbReference type="Proteomes" id="UP001165069">
    <property type="component" value="Unassembled WGS sequence"/>
</dbReference>
<comment type="catalytic activity">
    <reaction evidence="1">
        <text>ATP + protein L-histidine = ADP + protein N-phospho-L-histidine.</text>
        <dbReference type="EC" id="2.7.13.3"/>
    </reaction>
</comment>
<dbReference type="SMART" id="SM00387">
    <property type="entry name" value="HATPase_c"/>
    <property type="match status" value="1"/>
</dbReference>
<gene>
    <name evidence="14" type="ORF">GETHLI_09090</name>
</gene>
<evidence type="ECO:0000256" key="5">
    <source>
        <dbReference type="ARBA" id="ARBA00022679"/>
    </source>
</evidence>
<reference evidence="14 15" key="1">
    <citation type="journal article" date="2023" name="Antonie Van Leeuwenhoek">
        <title>Mesoterricola silvestris gen. nov., sp. nov., Mesoterricola sediminis sp. nov., Geothrix oryzae sp. nov., Geothrix edaphica sp. nov., Geothrix rubra sp. nov., and Geothrix limicola sp. nov., six novel members of Acidobacteriota isolated from soils.</title>
        <authorList>
            <person name="Itoh H."/>
            <person name="Sugisawa Y."/>
            <person name="Mise K."/>
            <person name="Xu Z."/>
            <person name="Kuniyasu M."/>
            <person name="Ushijima N."/>
            <person name="Kawano K."/>
            <person name="Kobayashi E."/>
            <person name="Shiratori Y."/>
            <person name="Masuda Y."/>
            <person name="Senoo K."/>
        </authorList>
    </citation>
    <scope>NUCLEOTIDE SEQUENCE [LARGE SCALE GENOMIC DNA]</scope>
    <source>
        <strain evidence="14 15">Red804</strain>
    </source>
</reference>
<dbReference type="PROSITE" id="PS50885">
    <property type="entry name" value="HAMP"/>
    <property type="match status" value="1"/>
</dbReference>
<dbReference type="Pfam" id="PF00512">
    <property type="entry name" value="HisKA"/>
    <property type="match status" value="1"/>
</dbReference>
<evidence type="ECO:0000313" key="14">
    <source>
        <dbReference type="EMBL" id="GLH72407.1"/>
    </source>
</evidence>
<evidence type="ECO:0000256" key="7">
    <source>
        <dbReference type="ARBA" id="ARBA00022777"/>
    </source>
</evidence>
<feature type="domain" description="Histidine kinase" evidence="12">
    <location>
        <begin position="236"/>
        <end position="451"/>
    </location>
</feature>
<keyword evidence="4" id="KW-0597">Phosphoprotein</keyword>
<evidence type="ECO:0000256" key="4">
    <source>
        <dbReference type="ARBA" id="ARBA00022553"/>
    </source>
</evidence>
<dbReference type="PANTHER" id="PTHR45436:SF1">
    <property type="entry name" value="SENSOR PROTEIN QSEC"/>
    <property type="match status" value="1"/>
</dbReference>
<dbReference type="InterPro" id="IPR036097">
    <property type="entry name" value="HisK_dim/P_sf"/>
</dbReference>
<dbReference type="Gene3D" id="3.30.565.10">
    <property type="entry name" value="Histidine kinase-like ATPase, C-terminal domain"/>
    <property type="match status" value="1"/>
</dbReference>
<feature type="domain" description="HAMP" evidence="13">
    <location>
        <begin position="175"/>
        <end position="228"/>
    </location>
</feature>
<proteinExistence type="predicted"/>
<keyword evidence="7 14" id="KW-0418">Kinase</keyword>
<dbReference type="InterPro" id="IPR005467">
    <property type="entry name" value="His_kinase_dom"/>
</dbReference>
<evidence type="ECO:0000256" key="6">
    <source>
        <dbReference type="ARBA" id="ARBA00022692"/>
    </source>
</evidence>
<dbReference type="InterPro" id="IPR003594">
    <property type="entry name" value="HATPase_dom"/>
</dbReference>
<feature type="transmembrane region" description="Helical" evidence="11">
    <location>
        <begin position="155"/>
        <end position="178"/>
    </location>
</feature>
<sequence length="451" mass="49579">MLETLRRSMILHLAVVFALGMSAVVGGAGLYLHTSMTHAVYAQVNRDLLESARLTLHRLEEDKMEPDKELLDLGDNVFLRLTTPAGKVVLESPEWAHLLPRKAPVPMENWSWWESPLKEPVRLKIVTFRYQGGWIQLARDMHPEERVLKVFRKSLWALLAIIPFVSAALGFTLISLGLSPLERLRSKTGGIGPETLKSRIDPSPFPRELDPLVETVNRALDRLESGFTRLSELNSDLAHEMRTPVHAMRLECESLLSSRDLPEPLMDQLAAMMDTLGHMGAVIEQMLVLARFEDPSNSITPMLLQAETLIRAAVAPYESLAEERGVAIEWTSTPGLTLMGDATLLKRALHNLLANAIRHAPGGSVVRLSALQEGDAAILAVSDHGEGIPANVLNQLGRRFVRQDASRNRQGGGAGLGLAIVQGIARLHGAHFHIESEEGTGTVAQITFPVT</sequence>
<accession>A0ABQ5QCN3</accession>
<organism evidence="14 15">
    <name type="scientific">Geothrix limicola</name>
    <dbReference type="NCBI Taxonomy" id="2927978"/>
    <lineage>
        <taxon>Bacteria</taxon>
        <taxon>Pseudomonadati</taxon>
        <taxon>Acidobacteriota</taxon>
        <taxon>Holophagae</taxon>
        <taxon>Holophagales</taxon>
        <taxon>Holophagaceae</taxon>
        <taxon>Geothrix</taxon>
    </lineage>
</organism>
<evidence type="ECO:0000259" key="13">
    <source>
        <dbReference type="PROSITE" id="PS50885"/>
    </source>
</evidence>
<dbReference type="InterPro" id="IPR004358">
    <property type="entry name" value="Sig_transdc_His_kin-like_C"/>
</dbReference>
<comment type="subcellular location">
    <subcellularLocation>
        <location evidence="2">Membrane</location>
    </subcellularLocation>
</comment>
<protein>
    <recommendedName>
        <fullName evidence="3">histidine kinase</fullName>
        <ecNumber evidence="3">2.7.13.3</ecNumber>
    </recommendedName>
</protein>
<evidence type="ECO:0000256" key="9">
    <source>
        <dbReference type="ARBA" id="ARBA00023012"/>
    </source>
</evidence>
<dbReference type="SMART" id="SM00388">
    <property type="entry name" value="HisKA"/>
    <property type="match status" value="1"/>
</dbReference>
<dbReference type="InterPro" id="IPR050428">
    <property type="entry name" value="TCS_sensor_his_kinase"/>
</dbReference>
<evidence type="ECO:0000256" key="3">
    <source>
        <dbReference type="ARBA" id="ARBA00012438"/>
    </source>
</evidence>
<dbReference type="PANTHER" id="PTHR45436">
    <property type="entry name" value="SENSOR HISTIDINE KINASE YKOH"/>
    <property type="match status" value="1"/>
</dbReference>
<keyword evidence="15" id="KW-1185">Reference proteome</keyword>
<dbReference type="SUPFAM" id="SSF55874">
    <property type="entry name" value="ATPase domain of HSP90 chaperone/DNA topoisomerase II/histidine kinase"/>
    <property type="match status" value="1"/>
</dbReference>
<keyword evidence="8 11" id="KW-1133">Transmembrane helix</keyword>
<evidence type="ECO:0000256" key="10">
    <source>
        <dbReference type="ARBA" id="ARBA00023136"/>
    </source>
</evidence>
<dbReference type="CDD" id="cd00082">
    <property type="entry name" value="HisKA"/>
    <property type="match status" value="1"/>
</dbReference>
<dbReference type="InterPro" id="IPR003660">
    <property type="entry name" value="HAMP_dom"/>
</dbReference>
<dbReference type="PROSITE" id="PS50109">
    <property type="entry name" value="HIS_KIN"/>
    <property type="match status" value="1"/>
</dbReference>
<dbReference type="Gene3D" id="1.10.287.130">
    <property type="match status" value="1"/>
</dbReference>
<dbReference type="InterPro" id="IPR036890">
    <property type="entry name" value="HATPase_C_sf"/>
</dbReference>
<evidence type="ECO:0000256" key="8">
    <source>
        <dbReference type="ARBA" id="ARBA00022989"/>
    </source>
</evidence>
<keyword evidence="9" id="KW-0902">Two-component regulatory system</keyword>
<evidence type="ECO:0000256" key="11">
    <source>
        <dbReference type="SAM" id="Phobius"/>
    </source>
</evidence>
<evidence type="ECO:0000313" key="15">
    <source>
        <dbReference type="Proteomes" id="UP001165069"/>
    </source>
</evidence>
<name>A0ABQ5QCN3_9BACT</name>
<keyword evidence="5" id="KW-0808">Transferase</keyword>
<evidence type="ECO:0000259" key="12">
    <source>
        <dbReference type="PROSITE" id="PS50109"/>
    </source>
</evidence>
<dbReference type="CDD" id="cd00075">
    <property type="entry name" value="HATPase"/>
    <property type="match status" value="1"/>
</dbReference>
<comment type="caution">
    <text evidence="14">The sequence shown here is derived from an EMBL/GenBank/DDBJ whole genome shotgun (WGS) entry which is preliminary data.</text>
</comment>
<dbReference type="SUPFAM" id="SSF47384">
    <property type="entry name" value="Homodimeric domain of signal transducing histidine kinase"/>
    <property type="match status" value="1"/>
</dbReference>
<evidence type="ECO:0000256" key="2">
    <source>
        <dbReference type="ARBA" id="ARBA00004370"/>
    </source>
</evidence>
<evidence type="ECO:0000256" key="1">
    <source>
        <dbReference type="ARBA" id="ARBA00000085"/>
    </source>
</evidence>
<dbReference type="InterPro" id="IPR003661">
    <property type="entry name" value="HisK_dim/P_dom"/>
</dbReference>
<keyword evidence="10 11" id="KW-0472">Membrane</keyword>